<name>A0A4Y1ZD34_9BACL</name>
<organism evidence="2 3">
    <name type="scientific">Sporolactobacillus inulinus</name>
    <dbReference type="NCBI Taxonomy" id="2078"/>
    <lineage>
        <taxon>Bacteria</taxon>
        <taxon>Bacillati</taxon>
        <taxon>Bacillota</taxon>
        <taxon>Bacilli</taxon>
        <taxon>Bacillales</taxon>
        <taxon>Sporolactobacillaceae</taxon>
        <taxon>Sporolactobacillus</taxon>
    </lineage>
</organism>
<comment type="caution">
    <text evidence="2">The sequence shown here is derived from an EMBL/GenBank/DDBJ whole genome shotgun (WGS) entry which is preliminary data.</text>
</comment>
<dbReference type="Proteomes" id="UP000319716">
    <property type="component" value="Unassembled WGS sequence"/>
</dbReference>
<gene>
    <name evidence="2" type="ORF">NBRC111894_2434</name>
</gene>
<keyword evidence="1" id="KW-0812">Transmembrane</keyword>
<evidence type="ECO:0000313" key="3">
    <source>
        <dbReference type="Proteomes" id="UP000319716"/>
    </source>
</evidence>
<accession>A0A4Y1ZD34</accession>
<sequence>MESTVQPNLPGQAFAARHSLRENVVRWSLITVVLLFFFGFLIIPLVSIFLKHSSKGSVSICRRLLKRMLYLQSG</sequence>
<reference evidence="2 3" key="1">
    <citation type="submission" date="2017-11" db="EMBL/GenBank/DDBJ databases">
        <title>Draft Genome Sequence of Sporolactobacillus inulinus NBRC 111894 Isolated from Koso, a Japanese Sugar-Vegetable Fermented Beverage.</title>
        <authorList>
            <person name="Chiou T.Y."/>
            <person name="Oshima K."/>
            <person name="Suda W."/>
            <person name="Hattori M."/>
            <person name="Takahashi T."/>
        </authorList>
    </citation>
    <scope>NUCLEOTIDE SEQUENCE [LARGE SCALE GENOMIC DNA]</scope>
    <source>
        <strain evidence="2 3">NBRC111894</strain>
    </source>
</reference>
<dbReference type="EMBL" id="BEXB01000018">
    <property type="protein sequence ID" value="GAY76880.1"/>
    <property type="molecule type" value="Genomic_DNA"/>
</dbReference>
<protein>
    <submittedName>
        <fullName evidence="2">Sulfate transport system permease protein CysW</fullName>
    </submittedName>
</protein>
<proteinExistence type="predicted"/>
<keyword evidence="1" id="KW-0472">Membrane</keyword>
<evidence type="ECO:0000313" key="2">
    <source>
        <dbReference type="EMBL" id="GAY76880.1"/>
    </source>
</evidence>
<evidence type="ECO:0000256" key="1">
    <source>
        <dbReference type="SAM" id="Phobius"/>
    </source>
</evidence>
<dbReference type="AlphaFoldDB" id="A0A4Y1ZD34"/>
<keyword evidence="1" id="KW-1133">Transmembrane helix</keyword>
<feature type="transmembrane region" description="Helical" evidence="1">
    <location>
        <begin position="27"/>
        <end position="50"/>
    </location>
</feature>